<dbReference type="Proteomes" id="UP001302274">
    <property type="component" value="Unassembled WGS sequence"/>
</dbReference>
<dbReference type="PANTHER" id="PTHR33164">
    <property type="entry name" value="TRANSCRIPTIONAL REGULATOR, MARR FAMILY"/>
    <property type="match status" value="1"/>
</dbReference>
<feature type="domain" description="HTH marR-type" evidence="1">
    <location>
        <begin position="1"/>
        <end position="141"/>
    </location>
</feature>
<evidence type="ECO:0000259" key="1">
    <source>
        <dbReference type="PROSITE" id="PS50995"/>
    </source>
</evidence>
<dbReference type="EMBL" id="JAYGJQ010000001">
    <property type="protein sequence ID" value="MEA9355964.1"/>
    <property type="molecule type" value="Genomic_DNA"/>
</dbReference>
<dbReference type="PANTHER" id="PTHR33164:SF104">
    <property type="entry name" value="TRANSCRIPTIONAL REGULATORY PROTEIN"/>
    <property type="match status" value="1"/>
</dbReference>
<keyword evidence="3" id="KW-1185">Reference proteome</keyword>
<evidence type="ECO:0000313" key="3">
    <source>
        <dbReference type="Proteomes" id="UP001302274"/>
    </source>
</evidence>
<gene>
    <name evidence="2" type="ORF">SHI21_07125</name>
</gene>
<dbReference type="InterPro" id="IPR036388">
    <property type="entry name" value="WH-like_DNA-bd_sf"/>
</dbReference>
<dbReference type="SMART" id="SM00347">
    <property type="entry name" value="HTH_MARR"/>
    <property type="match status" value="1"/>
</dbReference>
<evidence type="ECO:0000313" key="2">
    <source>
        <dbReference type="EMBL" id="MEA9355964.1"/>
    </source>
</evidence>
<dbReference type="InterPro" id="IPR000835">
    <property type="entry name" value="HTH_MarR-typ"/>
</dbReference>
<name>A0ABU5VUC2_9BACT</name>
<organism evidence="2 3">
    <name type="scientific">Bacteriovorax antarcticus</name>
    <dbReference type="NCBI Taxonomy" id="3088717"/>
    <lineage>
        <taxon>Bacteria</taxon>
        <taxon>Pseudomonadati</taxon>
        <taxon>Bdellovibrionota</taxon>
        <taxon>Bacteriovoracia</taxon>
        <taxon>Bacteriovoracales</taxon>
        <taxon>Bacteriovoracaceae</taxon>
        <taxon>Bacteriovorax</taxon>
    </lineage>
</organism>
<sequence length="141" mass="16392">MSNKLSKTDSWAILLITYNRVIKAIEKELKDHNFPNLEWYDVLWALERSADGKLRFNELGEKIDLAKYNVSRLAEKLSKEGLIRIESSLEDKRGLFAVITAKGLKTRMNIWQVYESAILKNFGSKLTNEEHLQLKKILLKI</sequence>
<dbReference type="Gene3D" id="1.10.10.10">
    <property type="entry name" value="Winged helix-like DNA-binding domain superfamily/Winged helix DNA-binding domain"/>
    <property type="match status" value="1"/>
</dbReference>
<accession>A0ABU5VUC2</accession>
<comment type="caution">
    <text evidence="2">The sequence shown here is derived from an EMBL/GenBank/DDBJ whole genome shotgun (WGS) entry which is preliminary data.</text>
</comment>
<dbReference type="RefSeq" id="WP_323575608.1">
    <property type="nucleotide sequence ID" value="NZ_JAYGJQ010000001.1"/>
</dbReference>
<dbReference type="InterPro" id="IPR036390">
    <property type="entry name" value="WH_DNA-bd_sf"/>
</dbReference>
<reference evidence="2 3" key="1">
    <citation type="submission" date="2023-11" db="EMBL/GenBank/DDBJ databases">
        <title>A Novel Polar Bacteriovorax (B. antarcticus) Isolated from the Biocrust in Antarctica.</title>
        <authorList>
            <person name="Mun W."/>
            <person name="Choi S.Y."/>
            <person name="Mitchell R.J."/>
        </authorList>
    </citation>
    <scope>NUCLEOTIDE SEQUENCE [LARGE SCALE GENOMIC DNA]</scope>
    <source>
        <strain evidence="2 3">PP10</strain>
    </source>
</reference>
<protein>
    <submittedName>
        <fullName evidence="2">Helix-turn-helix domain-containing protein</fullName>
    </submittedName>
</protein>
<dbReference type="PROSITE" id="PS50995">
    <property type="entry name" value="HTH_MARR_2"/>
    <property type="match status" value="1"/>
</dbReference>
<proteinExistence type="predicted"/>
<dbReference type="SUPFAM" id="SSF46785">
    <property type="entry name" value="Winged helix' DNA-binding domain"/>
    <property type="match status" value="1"/>
</dbReference>
<dbReference type="InterPro" id="IPR039422">
    <property type="entry name" value="MarR/SlyA-like"/>
</dbReference>
<dbReference type="Pfam" id="PF12802">
    <property type="entry name" value="MarR_2"/>
    <property type="match status" value="1"/>
</dbReference>